<accession>A0A1G6TAR8</accession>
<dbReference type="GO" id="GO:0043190">
    <property type="term" value="C:ATP-binding cassette (ABC) transporter complex"/>
    <property type="evidence" value="ECO:0007669"/>
    <property type="project" value="InterPro"/>
</dbReference>
<evidence type="ECO:0000256" key="1">
    <source>
        <dbReference type="ARBA" id="ARBA00022448"/>
    </source>
</evidence>
<dbReference type="PANTHER" id="PTHR42781:SF4">
    <property type="entry name" value="SPERMIDINE_PUTRESCINE IMPORT ATP-BINDING PROTEIN POTA"/>
    <property type="match status" value="1"/>
</dbReference>
<sequence>MSSFIAKKIKKTYAGKIALSEFSLEMNRGDFISIVGESGSGKSTLLRIMAGLEVQDSGQVFLENEEILNPKKKLVPGYDEVKLIHQDYHLFPNSTVSENIRRPLLQYDKNYAKAREEKLLEQFGLKELQGRFPRQLSGGQQQKVAIAAALAIEPEVLLLDEPFSSLDTIQKHQLIDELGDLFKQWKTTVVFVTHDLDDALRLTDNLIILKKGKVVQKGNSFELCTHPQSQYVARLFSPINPIPGQKDAYLRPNEVKLRSKGGLLGHVVDLRFLVHYNLLQIKLKESNKIWEVDDPHRKYQVGDRVYVQWEEEKVMLLPS</sequence>
<protein>
    <submittedName>
        <fullName evidence="5">Iron(III) transport system ATP-binding protein</fullName>
    </submittedName>
</protein>
<proteinExistence type="predicted"/>
<evidence type="ECO:0000256" key="2">
    <source>
        <dbReference type="ARBA" id="ARBA00022741"/>
    </source>
</evidence>
<keyword evidence="6" id="KW-1185">Reference proteome</keyword>
<dbReference type="STRING" id="686796.SAMN04488104_102161"/>
<dbReference type="EMBL" id="FNAC01000021">
    <property type="protein sequence ID" value="SDD26222.1"/>
    <property type="molecule type" value="Genomic_DNA"/>
</dbReference>
<organism evidence="5 6">
    <name type="scientific">Algoriphagus faecimaris</name>
    <dbReference type="NCBI Taxonomy" id="686796"/>
    <lineage>
        <taxon>Bacteria</taxon>
        <taxon>Pseudomonadati</taxon>
        <taxon>Bacteroidota</taxon>
        <taxon>Cytophagia</taxon>
        <taxon>Cytophagales</taxon>
        <taxon>Cyclobacteriaceae</taxon>
        <taxon>Algoriphagus</taxon>
    </lineage>
</organism>
<dbReference type="PROSITE" id="PS00211">
    <property type="entry name" value="ABC_TRANSPORTER_1"/>
    <property type="match status" value="1"/>
</dbReference>
<dbReference type="InterPro" id="IPR027417">
    <property type="entry name" value="P-loop_NTPase"/>
</dbReference>
<dbReference type="Gene3D" id="3.40.50.300">
    <property type="entry name" value="P-loop containing nucleotide triphosphate hydrolases"/>
    <property type="match status" value="1"/>
</dbReference>
<reference evidence="6" key="1">
    <citation type="submission" date="2016-10" db="EMBL/GenBank/DDBJ databases">
        <authorList>
            <person name="Varghese N."/>
            <person name="Submissions S."/>
        </authorList>
    </citation>
    <scope>NUCLEOTIDE SEQUENCE [LARGE SCALE GENOMIC DNA]</scope>
    <source>
        <strain evidence="6">DSM 23095</strain>
    </source>
</reference>
<evidence type="ECO:0000259" key="4">
    <source>
        <dbReference type="PROSITE" id="PS50893"/>
    </source>
</evidence>
<dbReference type="Proteomes" id="UP000199060">
    <property type="component" value="Unassembled WGS sequence"/>
</dbReference>
<dbReference type="AlphaFoldDB" id="A0A1G6TAR8"/>
<dbReference type="RefSeq" id="WP_087939648.1">
    <property type="nucleotide sequence ID" value="NZ_FNAC01000021.1"/>
</dbReference>
<dbReference type="OrthoDB" id="1114670at2"/>
<dbReference type="InterPro" id="IPR050093">
    <property type="entry name" value="ABC_SmlMolc_Importer"/>
</dbReference>
<dbReference type="SUPFAM" id="SSF50331">
    <property type="entry name" value="MOP-like"/>
    <property type="match status" value="1"/>
</dbReference>
<dbReference type="InterPro" id="IPR008995">
    <property type="entry name" value="Mo/tungstate-bd_C_term_dom"/>
</dbReference>
<dbReference type="Pfam" id="PF08402">
    <property type="entry name" value="TOBE_2"/>
    <property type="match status" value="1"/>
</dbReference>
<dbReference type="Pfam" id="PF00005">
    <property type="entry name" value="ABC_tran"/>
    <property type="match status" value="1"/>
</dbReference>
<keyword evidence="3 5" id="KW-0067">ATP-binding</keyword>
<keyword evidence="2" id="KW-0547">Nucleotide-binding</keyword>
<dbReference type="PANTHER" id="PTHR42781">
    <property type="entry name" value="SPERMIDINE/PUTRESCINE IMPORT ATP-BINDING PROTEIN POTA"/>
    <property type="match status" value="1"/>
</dbReference>
<keyword evidence="1" id="KW-0813">Transport</keyword>
<dbReference type="InterPro" id="IPR003593">
    <property type="entry name" value="AAA+_ATPase"/>
</dbReference>
<dbReference type="InterPro" id="IPR003439">
    <property type="entry name" value="ABC_transporter-like_ATP-bd"/>
</dbReference>
<dbReference type="GO" id="GO:0022857">
    <property type="term" value="F:transmembrane transporter activity"/>
    <property type="evidence" value="ECO:0007669"/>
    <property type="project" value="InterPro"/>
</dbReference>
<dbReference type="SUPFAM" id="SSF52540">
    <property type="entry name" value="P-loop containing nucleoside triphosphate hydrolases"/>
    <property type="match status" value="1"/>
</dbReference>
<dbReference type="InterPro" id="IPR017871">
    <property type="entry name" value="ABC_transporter-like_CS"/>
</dbReference>
<evidence type="ECO:0000256" key="3">
    <source>
        <dbReference type="ARBA" id="ARBA00022840"/>
    </source>
</evidence>
<gene>
    <name evidence="5" type="ORF">SAMN04488104_102161</name>
</gene>
<feature type="domain" description="ABC transporter" evidence="4">
    <location>
        <begin position="4"/>
        <end position="236"/>
    </location>
</feature>
<dbReference type="GO" id="GO:0005524">
    <property type="term" value="F:ATP binding"/>
    <property type="evidence" value="ECO:0007669"/>
    <property type="project" value="UniProtKB-KW"/>
</dbReference>
<dbReference type="GO" id="GO:0016887">
    <property type="term" value="F:ATP hydrolysis activity"/>
    <property type="evidence" value="ECO:0007669"/>
    <property type="project" value="InterPro"/>
</dbReference>
<dbReference type="PROSITE" id="PS50893">
    <property type="entry name" value="ABC_TRANSPORTER_2"/>
    <property type="match status" value="1"/>
</dbReference>
<evidence type="ECO:0000313" key="6">
    <source>
        <dbReference type="Proteomes" id="UP000199060"/>
    </source>
</evidence>
<dbReference type="SMART" id="SM00382">
    <property type="entry name" value="AAA"/>
    <property type="match status" value="1"/>
</dbReference>
<evidence type="ECO:0000313" key="5">
    <source>
        <dbReference type="EMBL" id="SDD26222.1"/>
    </source>
</evidence>
<name>A0A1G6TAR8_9BACT</name>
<dbReference type="InterPro" id="IPR013611">
    <property type="entry name" value="Transp-assoc_OB_typ2"/>
</dbReference>